<comment type="cofactor">
    <cofactor evidence="1">
        <name>Co(2+)</name>
        <dbReference type="ChEBI" id="CHEBI:48828"/>
    </cofactor>
</comment>
<name>A0AA35G9B1_9FIRM</name>
<comment type="similarity">
    <text evidence="3">Belongs to the peptidase M20A family.</text>
</comment>
<feature type="domain" description="Peptidase M20 dimerisation" evidence="8">
    <location>
        <begin position="204"/>
        <end position="317"/>
    </location>
</feature>
<evidence type="ECO:0000256" key="6">
    <source>
        <dbReference type="ARBA" id="ARBA00022833"/>
    </source>
</evidence>
<dbReference type="InterPro" id="IPR036264">
    <property type="entry name" value="Bact_exopeptidase_dim_dom"/>
</dbReference>
<keyword evidence="7" id="KW-0170">Cobalt</keyword>
<dbReference type="Gene3D" id="3.40.630.10">
    <property type="entry name" value="Zn peptidases"/>
    <property type="match status" value="1"/>
</dbReference>
<reference evidence="9" key="1">
    <citation type="submission" date="2022-03" db="EMBL/GenBank/DDBJ databases">
        <title>Complete genome sequence of Caldinitratiruptor microaerophilus.</title>
        <authorList>
            <person name="Mukaiyama R."/>
            <person name="Nishiyama T."/>
            <person name="Ueda K."/>
        </authorList>
    </citation>
    <scope>NUCLEOTIDE SEQUENCE</scope>
    <source>
        <strain evidence="9">JCM 16183</strain>
    </source>
</reference>
<dbReference type="NCBIfam" id="NF005306">
    <property type="entry name" value="PRK06837.1"/>
    <property type="match status" value="1"/>
</dbReference>
<proteinExistence type="inferred from homology"/>
<keyword evidence="5" id="KW-0378">Hydrolase</keyword>
<dbReference type="SUPFAM" id="SSF53187">
    <property type="entry name" value="Zn-dependent exopeptidases"/>
    <property type="match status" value="1"/>
</dbReference>
<dbReference type="Pfam" id="PF07687">
    <property type="entry name" value="M20_dimer"/>
    <property type="match status" value="1"/>
</dbReference>
<sequence>MTRLEKVQAAVRANLRRQADDLISALQDVVRIPSVVGQEGEAQQYMAQLYERLGLEVETFTADRELIAAHPAYCETPWEYAGRPNVLGTLRGAGGGRSLILNGHIDVVSPEPVNQWTYDPWGAQIVGNRMYGRGAMDMKSGLIANYFALKAVLDVGIRPSGTVQLQSVIEEEAGGSGGTLACLIGGNRADGMVVTEPFDDICIGMVGVAYFKVRVAGRTAHAGLAHQGVNAIGKMIPIYQALLDLDEERARRHPPEFFGRETGRSCHLNIGTMQAGDWTSTVPGWAELTCRISFLPGETLGGIRQEVEAVITAAAAADPWLAEHPPVVVWYGWQAEPWLQDGNDPLVVTFKATAERVAGRPFKLVAATAGLDSRFCAYWNIPALNFGPRGERLHGVDEYVEIDSVVEVAEVLASFIVEWCGWQE</sequence>
<evidence type="ECO:0000256" key="3">
    <source>
        <dbReference type="ARBA" id="ARBA00006247"/>
    </source>
</evidence>
<dbReference type="AlphaFoldDB" id="A0AA35G9B1"/>
<dbReference type="PANTHER" id="PTHR43808">
    <property type="entry name" value="ACETYLORNITHINE DEACETYLASE"/>
    <property type="match status" value="1"/>
</dbReference>
<dbReference type="InterPro" id="IPR011650">
    <property type="entry name" value="Peptidase_M20_dimer"/>
</dbReference>
<evidence type="ECO:0000256" key="7">
    <source>
        <dbReference type="ARBA" id="ARBA00023285"/>
    </source>
</evidence>
<dbReference type="NCBIfam" id="TIGR01910">
    <property type="entry name" value="DapE-ArgE"/>
    <property type="match status" value="1"/>
</dbReference>
<dbReference type="GO" id="GO:0016787">
    <property type="term" value="F:hydrolase activity"/>
    <property type="evidence" value="ECO:0007669"/>
    <property type="project" value="UniProtKB-KW"/>
</dbReference>
<dbReference type="SUPFAM" id="SSF55031">
    <property type="entry name" value="Bacterial exopeptidase dimerisation domain"/>
    <property type="match status" value="1"/>
</dbReference>
<dbReference type="Gene3D" id="3.30.70.360">
    <property type="match status" value="1"/>
</dbReference>
<dbReference type="GO" id="GO:0046872">
    <property type="term" value="F:metal ion binding"/>
    <property type="evidence" value="ECO:0007669"/>
    <property type="project" value="UniProtKB-KW"/>
</dbReference>
<dbReference type="KEGG" id="cmic:caldi_11990"/>
<evidence type="ECO:0000256" key="1">
    <source>
        <dbReference type="ARBA" id="ARBA00001941"/>
    </source>
</evidence>
<evidence type="ECO:0000259" key="8">
    <source>
        <dbReference type="Pfam" id="PF07687"/>
    </source>
</evidence>
<dbReference type="Proteomes" id="UP001163687">
    <property type="component" value="Chromosome"/>
</dbReference>
<dbReference type="Pfam" id="PF01546">
    <property type="entry name" value="Peptidase_M20"/>
    <property type="match status" value="1"/>
</dbReference>
<accession>A0AA35G9B1</accession>
<evidence type="ECO:0000313" key="9">
    <source>
        <dbReference type="EMBL" id="BDG60109.1"/>
    </source>
</evidence>
<dbReference type="RefSeq" id="WP_264844174.1">
    <property type="nucleotide sequence ID" value="NZ_AP025628.1"/>
</dbReference>
<dbReference type="PANTHER" id="PTHR43808:SF25">
    <property type="entry name" value="PEPTIDASE M20 DIMERISATION DOMAIN-CONTAINING PROTEIN"/>
    <property type="match status" value="1"/>
</dbReference>
<evidence type="ECO:0000256" key="5">
    <source>
        <dbReference type="ARBA" id="ARBA00022801"/>
    </source>
</evidence>
<keyword evidence="4" id="KW-0479">Metal-binding</keyword>
<organism evidence="9 10">
    <name type="scientific">Caldinitratiruptor microaerophilus</name>
    <dbReference type="NCBI Taxonomy" id="671077"/>
    <lineage>
        <taxon>Bacteria</taxon>
        <taxon>Bacillati</taxon>
        <taxon>Bacillota</taxon>
        <taxon>Clostridia</taxon>
        <taxon>Eubacteriales</taxon>
        <taxon>Symbiobacteriaceae</taxon>
        <taxon>Caldinitratiruptor</taxon>
    </lineage>
</organism>
<comment type="cofactor">
    <cofactor evidence="2">
        <name>Zn(2+)</name>
        <dbReference type="ChEBI" id="CHEBI:29105"/>
    </cofactor>
</comment>
<keyword evidence="6" id="KW-0862">Zinc</keyword>
<evidence type="ECO:0000313" key="10">
    <source>
        <dbReference type="Proteomes" id="UP001163687"/>
    </source>
</evidence>
<keyword evidence="10" id="KW-1185">Reference proteome</keyword>
<protein>
    <submittedName>
        <fullName evidence="9">Acetylornithine deacetylase</fullName>
    </submittedName>
</protein>
<evidence type="ECO:0000256" key="4">
    <source>
        <dbReference type="ARBA" id="ARBA00022723"/>
    </source>
</evidence>
<gene>
    <name evidence="9" type="ORF">caldi_11990</name>
</gene>
<dbReference type="EMBL" id="AP025628">
    <property type="protein sequence ID" value="BDG60109.1"/>
    <property type="molecule type" value="Genomic_DNA"/>
</dbReference>
<dbReference type="InterPro" id="IPR050072">
    <property type="entry name" value="Peptidase_M20A"/>
</dbReference>
<evidence type="ECO:0000256" key="2">
    <source>
        <dbReference type="ARBA" id="ARBA00001947"/>
    </source>
</evidence>
<dbReference type="InterPro" id="IPR010182">
    <property type="entry name" value="ArgE/DapE"/>
</dbReference>
<dbReference type="InterPro" id="IPR002933">
    <property type="entry name" value="Peptidase_M20"/>
</dbReference>